<comment type="caution">
    <text evidence="1">The sequence shown here is derived from an EMBL/GenBank/DDBJ whole genome shotgun (WGS) entry which is preliminary data.</text>
</comment>
<dbReference type="Proteomes" id="UP001163324">
    <property type="component" value="Chromosome 4"/>
</dbReference>
<reference evidence="1" key="1">
    <citation type="submission" date="2022-10" db="EMBL/GenBank/DDBJ databases">
        <title>Complete Genome of Trichothecium roseum strain YXFP-22015, a Plant Pathogen Isolated from Citrus.</title>
        <authorList>
            <person name="Wang Y."/>
            <person name="Zhu L."/>
        </authorList>
    </citation>
    <scope>NUCLEOTIDE SEQUENCE</scope>
    <source>
        <strain evidence="1">YXFP-22015</strain>
    </source>
</reference>
<proteinExistence type="predicted"/>
<evidence type="ECO:0000313" key="1">
    <source>
        <dbReference type="EMBL" id="KAI9899991.1"/>
    </source>
</evidence>
<name>A0ACC0V3D8_9HYPO</name>
<keyword evidence="2" id="KW-1185">Reference proteome</keyword>
<sequence length="498" mass="55514">MLVSKFGLAVFAAITSLVPSTFAQDDDNSNDDLPQSVQSTFVSPDGSLTFGFSWPDDGTDDIYFALRVRRAVAWGAVGLGSDDMPGALYLMIYENHDGDDVNFSPRLSEGHYEPQYHGDIHVERMPGTTINKKDMLFVGRCTNCLNWPSFHGQGGNINLTSTTETCIYGFGPDEGFATDNVQEGIKFHEQYGVFEIDMNRTRGATEPPRADRKLRSDGTRLIRHVDGAADVQSIVHGIVMMFCFVGLMPLGIVILRFGGWARWHAINQTVAMVGVLVGFALGIVVSFRYQRSRGFNAAHQVVGMLATAFILGQFALGFLHHRKFKQTHQPTRYGTTHLWFGRAIIVLGIMNAFFGLTFALNRRYGIVLGAIVIFVILCALAFIIGRRWLDNRRLMRGNVRPSTRHSRGPYAGGMPAGQYRPPSRQVQPAQRSPHERRTTHQTSHRDIEHDPSDPPPSYETSSSSQTISLGPMNPQRGQERKEEVRETTTSTQSPREFS</sequence>
<organism evidence="1 2">
    <name type="scientific">Trichothecium roseum</name>
    <dbReference type="NCBI Taxonomy" id="47278"/>
    <lineage>
        <taxon>Eukaryota</taxon>
        <taxon>Fungi</taxon>
        <taxon>Dikarya</taxon>
        <taxon>Ascomycota</taxon>
        <taxon>Pezizomycotina</taxon>
        <taxon>Sordariomycetes</taxon>
        <taxon>Hypocreomycetidae</taxon>
        <taxon>Hypocreales</taxon>
        <taxon>Hypocreales incertae sedis</taxon>
        <taxon>Trichothecium</taxon>
    </lineage>
</organism>
<gene>
    <name evidence="1" type="ORF">N3K66_004253</name>
</gene>
<protein>
    <submittedName>
        <fullName evidence="1">Uncharacterized protein</fullName>
    </submittedName>
</protein>
<dbReference type="EMBL" id="CM047943">
    <property type="protein sequence ID" value="KAI9899991.1"/>
    <property type="molecule type" value="Genomic_DNA"/>
</dbReference>
<accession>A0ACC0V3D8</accession>
<evidence type="ECO:0000313" key="2">
    <source>
        <dbReference type="Proteomes" id="UP001163324"/>
    </source>
</evidence>